<name>A0A0M9VMG8_9MICO</name>
<reference evidence="1" key="1">
    <citation type="submission" date="2015-04" db="EMBL/GenBank/DDBJ databases">
        <title>Complete genome sequence of Microbacterium chocolatum SIT 101, a bacterium enantioselectively hydrolyzing mesomeric diesters.</title>
        <authorList>
            <person name="Li X."/>
            <person name="Xu Y."/>
        </authorList>
    </citation>
    <scope>NUCLEOTIDE SEQUENCE [LARGE SCALE GENOMIC DNA]</scope>
    <source>
        <strain evidence="1">SIT 101</strain>
    </source>
</reference>
<protein>
    <submittedName>
        <fullName evidence="1">Uncharacterized protein</fullName>
    </submittedName>
</protein>
<evidence type="ECO:0000313" key="1">
    <source>
        <dbReference type="EMBL" id="KOS12235.1"/>
    </source>
</evidence>
<proteinExistence type="predicted"/>
<evidence type="ECO:0000313" key="2">
    <source>
        <dbReference type="Proteomes" id="UP000037737"/>
    </source>
</evidence>
<sequence>MMAADGGGDLSGPQSDALQRLLSRMPAGRWPHVEIPPGWIDLVLELDDVLARIEPDYRLLQAAKRNGDLVYRAVTDGGTPYPFDERIRSAQFRARITCEVCGEAGQPRTRSRTVLCDLHWKPLTTGELLFALTAGVPADTFTDESDQTAVEYEAASAAADRARNALHFAAAEVAELLNICEEDVYSMFVRGEVAGADRDGLVVYPRWQFTEAGALLPGLPLVLKSARDIDSGTFQAVMETADEDLNGLSPARWLAEGRSVGVVVELLRYLRRLP</sequence>
<keyword evidence="2" id="KW-1185">Reference proteome</keyword>
<gene>
    <name evidence="1" type="ORF">XI38_02345</name>
</gene>
<dbReference type="Proteomes" id="UP000037737">
    <property type="component" value="Unassembled WGS sequence"/>
</dbReference>
<comment type="caution">
    <text evidence="1">The sequence shown here is derived from an EMBL/GenBank/DDBJ whole genome shotgun (WGS) entry which is preliminary data.</text>
</comment>
<dbReference type="EMBL" id="LAVO01000001">
    <property type="protein sequence ID" value="KOS12235.1"/>
    <property type="molecule type" value="Genomic_DNA"/>
</dbReference>
<organism evidence="1 2">
    <name type="scientific">Microbacterium aurantiacum</name>
    <dbReference type="NCBI Taxonomy" id="162393"/>
    <lineage>
        <taxon>Bacteria</taxon>
        <taxon>Bacillati</taxon>
        <taxon>Actinomycetota</taxon>
        <taxon>Actinomycetes</taxon>
        <taxon>Micrococcales</taxon>
        <taxon>Microbacteriaceae</taxon>
        <taxon>Microbacterium</taxon>
    </lineage>
</organism>
<accession>A0A0M9VMG8</accession>
<dbReference type="AlphaFoldDB" id="A0A0M9VMG8"/>
<dbReference type="PATRIC" id="fig|84292.3.peg.487"/>